<dbReference type="KEGG" id="loa:LOAG_05276"/>
<reference evidence="2" key="1">
    <citation type="submission" date="2012-04" db="EMBL/GenBank/DDBJ databases">
        <title>The Genome Sequence of Loa loa.</title>
        <authorList>
            <consortium name="The Broad Institute Genome Sequencing Platform"/>
            <consortium name="Broad Institute Genome Sequencing Center for Infectious Disease"/>
            <person name="Nutman T.B."/>
            <person name="Fink D.L."/>
            <person name="Russ C."/>
            <person name="Young S."/>
            <person name="Zeng Q."/>
            <person name="Gargeya S."/>
            <person name="Alvarado L."/>
            <person name="Berlin A."/>
            <person name="Chapman S.B."/>
            <person name="Chen Z."/>
            <person name="Freedman E."/>
            <person name="Gellesch M."/>
            <person name="Goldberg J."/>
            <person name="Griggs A."/>
            <person name="Gujja S."/>
            <person name="Heilman E.R."/>
            <person name="Heiman D."/>
            <person name="Howarth C."/>
            <person name="Mehta T."/>
            <person name="Neiman D."/>
            <person name="Pearson M."/>
            <person name="Roberts A."/>
            <person name="Saif S."/>
            <person name="Shea T."/>
            <person name="Shenoy N."/>
            <person name="Sisk P."/>
            <person name="Stolte C."/>
            <person name="Sykes S."/>
            <person name="White J."/>
            <person name="Yandava C."/>
            <person name="Haas B."/>
            <person name="Henn M.R."/>
            <person name="Nusbaum C."/>
            <person name="Birren B."/>
        </authorList>
    </citation>
    <scope>NUCLEOTIDE SEQUENCE [LARGE SCALE GENOMIC DNA]</scope>
</reference>
<feature type="signal peptide" evidence="1">
    <location>
        <begin position="1"/>
        <end position="22"/>
    </location>
</feature>
<gene>
    <name evidence="2" type="ORF">LOAG_05276</name>
</gene>
<protein>
    <submittedName>
        <fullName evidence="2">Uncharacterized protein</fullName>
    </submittedName>
</protein>
<sequence>MSSKRHTVLLFMLSQFFLHLNFYYEKRDKYFTGYFANLITIIDEAESICFNHRIFAFPSQWKLLFNWIHYLGKKSEANAVVNEEVKPLSIQDFTLCSDLSLLSCIFCWLESPK</sequence>
<evidence type="ECO:0000313" key="2">
    <source>
        <dbReference type="EMBL" id="EFO23212.1"/>
    </source>
</evidence>
<dbReference type="CTD" id="9942681"/>
<dbReference type="GeneID" id="9942681"/>
<accession>A0A1S0U089</accession>
<dbReference type="AlphaFoldDB" id="A0A1S0U089"/>
<evidence type="ECO:0000256" key="1">
    <source>
        <dbReference type="SAM" id="SignalP"/>
    </source>
</evidence>
<dbReference type="EMBL" id="JH712087">
    <property type="protein sequence ID" value="EFO23212.1"/>
    <property type="molecule type" value="Genomic_DNA"/>
</dbReference>
<proteinExistence type="predicted"/>
<keyword evidence="1" id="KW-0732">Signal</keyword>
<dbReference type="RefSeq" id="XP_003140861.1">
    <property type="nucleotide sequence ID" value="XM_003140813.1"/>
</dbReference>
<feature type="chain" id="PRO_5010214688" evidence="1">
    <location>
        <begin position="23"/>
        <end position="113"/>
    </location>
</feature>
<organism evidence="2">
    <name type="scientific">Loa loa</name>
    <name type="common">Eye worm</name>
    <name type="synonym">Filaria loa</name>
    <dbReference type="NCBI Taxonomy" id="7209"/>
    <lineage>
        <taxon>Eukaryota</taxon>
        <taxon>Metazoa</taxon>
        <taxon>Ecdysozoa</taxon>
        <taxon>Nematoda</taxon>
        <taxon>Chromadorea</taxon>
        <taxon>Rhabditida</taxon>
        <taxon>Spirurina</taxon>
        <taxon>Spiruromorpha</taxon>
        <taxon>Filarioidea</taxon>
        <taxon>Onchocercidae</taxon>
        <taxon>Loa</taxon>
    </lineage>
</organism>
<name>A0A1S0U089_LOALO</name>
<dbReference type="InParanoid" id="A0A1S0U089"/>